<reference evidence="2" key="4">
    <citation type="submission" date="2022-09" db="EMBL/GenBank/DDBJ databases">
        <title>Rouxiella aceris sp. nov., isolated from tree sap and emended description of the genus Rhouxiella.</title>
        <authorList>
            <person name="Kim I.S."/>
        </authorList>
    </citation>
    <scope>NUCLEOTIDE SEQUENCE</scope>
    <source>
        <strain evidence="2">SAP-2</strain>
    </source>
</reference>
<dbReference type="Proteomes" id="UP000705283">
    <property type="component" value="Unassembled WGS sequence"/>
</dbReference>
<comment type="caution">
    <text evidence="2">The sequence shown here is derived from an EMBL/GenBank/DDBJ whole genome shotgun (WGS) entry which is preliminary data.</text>
</comment>
<accession>A0AA41BV81</accession>
<dbReference type="AlphaFoldDB" id="A0AA41BV81"/>
<keyword evidence="4" id="KW-1185">Reference proteome</keyword>
<dbReference type="Pfam" id="PF05929">
    <property type="entry name" value="Phage_GPO"/>
    <property type="match status" value="1"/>
</dbReference>
<reference evidence="2" key="3">
    <citation type="submission" date="2020-11" db="EMBL/GenBank/DDBJ databases">
        <authorList>
            <person name="Lee S.D."/>
        </authorList>
    </citation>
    <scope>NUCLEOTIDE SEQUENCE</scope>
    <source>
        <strain evidence="2">SAP-2</strain>
    </source>
</reference>
<evidence type="ECO:0000313" key="4">
    <source>
        <dbReference type="Proteomes" id="UP000192722"/>
    </source>
</evidence>
<dbReference type="InterPro" id="IPR009228">
    <property type="entry name" value="Capsid_scaffold_GpO"/>
</dbReference>
<sequence length="280" mass="30689">MPKSKYFRVAVEGATCDGRTLERQHIEQMAKSYNPQVYGARCNLEHLRSLFPDSVFRMYGDVLALKTEEDTSDGPLKGKLGLYAQIDATDELVELNKSRQKVYSSIEVSPKFADTGVAYLMGLAFTDSPASLGTEMLQFCASSQVNPLADRKTDPSCFFTAAAEVAMEFETDEPEVKSGKGFFNSIKELLNKGQRHFSAEASEIREAVEVVAQSQADTLDRLDTFSQQIGKFADASALKKVTDDLAALTEKLEKQDGNFNQRPPSHGGANGADQSLLADC</sequence>
<dbReference type="Proteomes" id="UP000192722">
    <property type="component" value="Unassembled WGS sequence"/>
</dbReference>
<protein>
    <submittedName>
        <fullName evidence="2">GPO family capsid scaffolding protein</fullName>
    </submittedName>
    <submittedName>
        <fullName evidence="3">Phage capsid protein</fullName>
    </submittedName>
</protein>
<reference evidence="3" key="1">
    <citation type="submission" date="2016-12" db="EMBL/GenBank/DDBJ databases">
        <authorList>
            <person name="Le Fleche-Mateos A."/>
        </authorList>
    </citation>
    <scope>NUCLEOTIDE SEQUENCE</scope>
    <source>
        <strain evidence="3">213</strain>
    </source>
</reference>
<evidence type="ECO:0000256" key="1">
    <source>
        <dbReference type="SAM" id="MobiDB-lite"/>
    </source>
</evidence>
<reference evidence="3 4" key="2">
    <citation type="journal article" date="2017" name="Int. J. Syst. Evol. Microbiol.">
        <title>Rouxiella badensis sp. nov. and Rouxiella silvae sp. nov. isolated from peat bog soil in Germany and emendation of the genus description.</title>
        <authorList>
            <person name="Le Fleche-Mateos A."/>
            <person name="Kugler J.H."/>
            <person name="Hansen S.H."/>
            <person name="Syldatk C."/>
            <person name="Hausmann R."/>
            <person name="Lomprez F."/>
            <person name="Vandenbogaert M."/>
            <person name="Manuguerra J.C."/>
            <person name="Grimont P.A."/>
        </authorList>
    </citation>
    <scope>NUCLEOTIDE SEQUENCE [LARGE SCALE GENOMIC DNA]</scope>
    <source>
        <strain evidence="3 4">213</strain>
    </source>
</reference>
<feature type="region of interest" description="Disordered" evidence="1">
    <location>
        <begin position="255"/>
        <end position="280"/>
    </location>
</feature>
<dbReference type="EMBL" id="MRWD01000017">
    <property type="protein sequence ID" value="ORJ21578.1"/>
    <property type="molecule type" value="Genomic_DNA"/>
</dbReference>
<name>A0AA41BV81_9GAMM</name>
<evidence type="ECO:0000313" key="2">
    <source>
        <dbReference type="EMBL" id="MBF6635577.1"/>
    </source>
</evidence>
<dbReference type="RefSeq" id="WP_084982885.1">
    <property type="nucleotide sequence ID" value="NZ_CBCSCF010000002.1"/>
</dbReference>
<gene>
    <name evidence="3" type="ORF">BS639_08920</name>
    <name evidence="2" type="ORF">ITX54_02710</name>
</gene>
<dbReference type="EMBL" id="JADMKS010000001">
    <property type="protein sequence ID" value="MBF6635577.1"/>
    <property type="molecule type" value="Genomic_DNA"/>
</dbReference>
<proteinExistence type="predicted"/>
<evidence type="ECO:0000313" key="5">
    <source>
        <dbReference type="Proteomes" id="UP000705283"/>
    </source>
</evidence>
<organism evidence="2 5">
    <name type="scientific">Rouxiella silvae</name>
    <dbReference type="NCBI Taxonomy" id="1646373"/>
    <lineage>
        <taxon>Bacteria</taxon>
        <taxon>Pseudomonadati</taxon>
        <taxon>Pseudomonadota</taxon>
        <taxon>Gammaproteobacteria</taxon>
        <taxon>Enterobacterales</taxon>
        <taxon>Yersiniaceae</taxon>
        <taxon>Rouxiella</taxon>
    </lineage>
</organism>
<evidence type="ECO:0000313" key="3">
    <source>
        <dbReference type="EMBL" id="ORJ21578.1"/>
    </source>
</evidence>